<protein>
    <submittedName>
        <fullName evidence="1">Uncharacterized protein</fullName>
    </submittedName>
</protein>
<name>A0ABY4YTN5_9MICO</name>
<proteinExistence type="predicted"/>
<dbReference type="RefSeq" id="WP_252593471.1">
    <property type="nucleotide sequence ID" value="NZ_CP099489.1"/>
</dbReference>
<accession>A0ABY4YTN5</accession>
<gene>
    <name evidence="1" type="ORF">NF556_00135</name>
</gene>
<sequence>MGYAPEAETRGLGNCGGRDAGLDCCAHCPVADFACAFVLGRYLSKHCRCVFDGFQLRALVPSAGTKIHALRLPIRDPPELQPALDGYAEGECVAQSP</sequence>
<dbReference type="EMBL" id="CP099489">
    <property type="protein sequence ID" value="USQ80110.1"/>
    <property type="molecule type" value="Genomic_DNA"/>
</dbReference>
<reference evidence="1" key="1">
    <citation type="submission" date="2022-06" db="EMBL/GenBank/DDBJ databases">
        <title>Ornithinimicrobium HY1793.</title>
        <authorList>
            <person name="Huang Y."/>
        </authorList>
    </citation>
    <scope>NUCLEOTIDE SEQUENCE</scope>
    <source>
        <strain evidence="1">HY1793</strain>
    </source>
</reference>
<evidence type="ECO:0000313" key="2">
    <source>
        <dbReference type="Proteomes" id="UP001056455"/>
    </source>
</evidence>
<evidence type="ECO:0000313" key="1">
    <source>
        <dbReference type="EMBL" id="USQ80110.1"/>
    </source>
</evidence>
<keyword evidence="2" id="KW-1185">Reference proteome</keyword>
<dbReference type="Proteomes" id="UP001056455">
    <property type="component" value="Chromosome"/>
</dbReference>
<organism evidence="1 2">
    <name type="scientific">Ornithinimicrobium faecis</name>
    <dbReference type="NCBI Taxonomy" id="2934158"/>
    <lineage>
        <taxon>Bacteria</taxon>
        <taxon>Bacillati</taxon>
        <taxon>Actinomycetota</taxon>
        <taxon>Actinomycetes</taxon>
        <taxon>Micrococcales</taxon>
        <taxon>Ornithinimicrobiaceae</taxon>
        <taxon>Ornithinimicrobium</taxon>
    </lineage>
</organism>